<keyword evidence="5" id="KW-0833">Ubl conjugation pathway</keyword>
<evidence type="ECO:0000256" key="5">
    <source>
        <dbReference type="ARBA" id="ARBA00022786"/>
    </source>
</evidence>
<comment type="similarity">
    <text evidence="2">Belongs to the ATG3 family.</text>
</comment>
<reference evidence="9" key="1">
    <citation type="submission" date="2021-02" db="EMBL/GenBank/DDBJ databases">
        <authorList>
            <person name="Dougan E. K."/>
            <person name="Rhodes N."/>
            <person name="Thang M."/>
            <person name="Chan C."/>
        </authorList>
    </citation>
    <scope>NUCLEOTIDE SEQUENCE</scope>
</reference>
<dbReference type="PANTHER" id="PTHR12866">
    <property type="entry name" value="UBIQUITIN-LIKE-CONJUGATING ENZYME ATG3"/>
    <property type="match status" value="1"/>
</dbReference>
<organism evidence="9 10">
    <name type="scientific">Polarella glacialis</name>
    <name type="common">Dinoflagellate</name>
    <dbReference type="NCBI Taxonomy" id="89957"/>
    <lineage>
        <taxon>Eukaryota</taxon>
        <taxon>Sar</taxon>
        <taxon>Alveolata</taxon>
        <taxon>Dinophyceae</taxon>
        <taxon>Suessiales</taxon>
        <taxon>Suessiaceae</taxon>
        <taxon>Polarella</taxon>
    </lineage>
</organism>
<dbReference type="Gene3D" id="3.30.1460.50">
    <property type="match status" value="1"/>
</dbReference>
<comment type="subcellular location">
    <subcellularLocation>
        <location evidence="1">Cytoplasm</location>
    </subcellularLocation>
</comment>
<evidence type="ECO:0000256" key="2">
    <source>
        <dbReference type="ARBA" id="ARBA00007683"/>
    </source>
</evidence>
<dbReference type="GO" id="GO:0000407">
    <property type="term" value="C:phagophore assembly site"/>
    <property type="evidence" value="ECO:0007669"/>
    <property type="project" value="TreeGrafter"/>
</dbReference>
<dbReference type="PANTHER" id="PTHR12866:SF2">
    <property type="entry name" value="UBIQUITIN-LIKE-CONJUGATING ENZYME ATG3"/>
    <property type="match status" value="1"/>
</dbReference>
<evidence type="ECO:0000313" key="10">
    <source>
        <dbReference type="Proteomes" id="UP000654075"/>
    </source>
</evidence>
<accession>A0A813DC86</accession>
<dbReference type="Pfam" id="PF03987">
    <property type="entry name" value="Autophagy_act_C"/>
    <property type="match status" value="1"/>
</dbReference>
<keyword evidence="10" id="KW-1185">Reference proteome</keyword>
<sequence length="332" mass="35988">MQHFTLAKHRLGDAYRTAVSSLTSASGESRFVESGTLTPQEFLEAGDQLAFKFPTWRWESGDPSRHGSHLPSDRQYLITRNVPCRTRVRALDYAIDHQTQTEDDWLLPPVTSGAPAAGEELRDVDDLAAGGRGGEASGSGGLGLVMDAQDDFLSSPPAGGGGGGAAASGLPDFSDLDAQLQEEDSSACPAAASTRATVGSDCFVVADAPDANIVHTRTYDLSITYDKYYQTPRLWLFGYNESGEPLKPEEVYEDVLSDYVAKTVTVDPHPLTGTPTVSIHPCKHAQVMQKVVADWIEQGITPRHDLALFVFLKFISGVVPTINYDFTMEIEF</sequence>
<dbReference type="OrthoDB" id="1584384at2759"/>
<dbReference type="GO" id="GO:0015031">
    <property type="term" value="P:protein transport"/>
    <property type="evidence" value="ECO:0007669"/>
    <property type="project" value="UniProtKB-KW"/>
</dbReference>
<feature type="region of interest" description="Disordered" evidence="8">
    <location>
        <begin position="151"/>
        <end position="170"/>
    </location>
</feature>
<evidence type="ECO:0008006" key="11">
    <source>
        <dbReference type="Google" id="ProtNLM"/>
    </source>
</evidence>
<evidence type="ECO:0000313" key="9">
    <source>
        <dbReference type="EMBL" id="CAE8583195.1"/>
    </source>
</evidence>
<evidence type="ECO:0000256" key="4">
    <source>
        <dbReference type="ARBA" id="ARBA00022490"/>
    </source>
</evidence>
<dbReference type="InterPro" id="IPR007135">
    <property type="entry name" value="Atg3/Atg10"/>
</dbReference>
<dbReference type="GO" id="GO:0044804">
    <property type="term" value="P:nucleophagy"/>
    <property type="evidence" value="ECO:0007669"/>
    <property type="project" value="TreeGrafter"/>
</dbReference>
<evidence type="ECO:0000256" key="1">
    <source>
        <dbReference type="ARBA" id="ARBA00004496"/>
    </source>
</evidence>
<dbReference type="EMBL" id="CAJNNV010000641">
    <property type="protein sequence ID" value="CAE8583195.1"/>
    <property type="molecule type" value="Genomic_DNA"/>
</dbReference>
<evidence type="ECO:0000256" key="7">
    <source>
        <dbReference type="ARBA" id="ARBA00023006"/>
    </source>
</evidence>
<dbReference type="GO" id="GO:0000422">
    <property type="term" value="P:autophagy of mitochondrion"/>
    <property type="evidence" value="ECO:0007669"/>
    <property type="project" value="TreeGrafter"/>
</dbReference>
<dbReference type="GO" id="GO:0019776">
    <property type="term" value="F:Atg8-family ligase activity"/>
    <property type="evidence" value="ECO:0007669"/>
    <property type="project" value="TreeGrafter"/>
</dbReference>
<evidence type="ECO:0000256" key="3">
    <source>
        <dbReference type="ARBA" id="ARBA00022448"/>
    </source>
</evidence>
<gene>
    <name evidence="9" type="ORF">PGLA1383_LOCUS2180</name>
</gene>
<proteinExistence type="inferred from homology"/>
<keyword evidence="6" id="KW-0653">Protein transport</keyword>
<protein>
    <recommendedName>
        <fullName evidence="11">Autophagy-related protein 3</fullName>
    </recommendedName>
</protein>
<dbReference type="GO" id="GO:0000045">
    <property type="term" value="P:autophagosome assembly"/>
    <property type="evidence" value="ECO:0007669"/>
    <property type="project" value="TreeGrafter"/>
</dbReference>
<dbReference type="Proteomes" id="UP000654075">
    <property type="component" value="Unassembled WGS sequence"/>
</dbReference>
<name>A0A813DC86_POLGL</name>
<comment type="caution">
    <text evidence="9">The sequence shown here is derived from an EMBL/GenBank/DDBJ whole genome shotgun (WGS) entry which is preliminary data.</text>
</comment>
<evidence type="ECO:0000256" key="6">
    <source>
        <dbReference type="ARBA" id="ARBA00022927"/>
    </source>
</evidence>
<dbReference type="OMA" id="KWCKAIS"/>
<evidence type="ECO:0000256" key="8">
    <source>
        <dbReference type="SAM" id="MobiDB-lite"/>
    </source>
</evidence>
<dbReference type="GO" id="GO:0005829">
    <property type="term" value="C:cytosol"/>
    <property type="evidence" value="ECO:0007669"/>
    <property type="project" value="TreeGrafter"/>
</dbReference>
<keyword evidence="3" id="KW-0813">Transport</keyword>
<dbReference type="GO" id="GO:0061723">
    <property type="term" value="P:glycophagy"/>
    <property type="evidence" value="ECO:0007669"/>
    <property type="project" value="TreeGrafter"/>
</dbReference>
<keyword evidence="7" id="KW-0072">Autophagy</keyword>
<keyword evidence="4" id="KW-0963">Cytoplasm</keyword>
<dbReference type="AlphaFoldDB" id="A0A813DC86"/>